<accession>A0AAU9S9E7</accession>
<dbReference type="PANTHER" id="PTHR34271:SF1">
    <property type="entry name" value="NUCLEOLAR HISTONE METHYLTRANSFERASE-RELATED PROTEIN"/>
    <property type="match status" value="1"/>
</dbReference>
<evidence type="ECO:0000313" key="3">
    <source>
        <dbReference type="EMBL" id="CAH2058127.1"/>
    </source>
</evidence>
<dbReference type="PANTHER" id="PTHR34271">
    <property type="entry name" value="NUCLEOLAR HISTONE METHYLTRANSFERASE-RELATED PROTEIN"/>
    <property type="match status" value="1"/>
</dbReference>
<dbReference type="Pfam" id="PF10440">
    <property type="entry name" value="WIYLD"/>
    <property type="match status" value="1"/>
</dbReference>
<dbReference type="InterPro" id="IPR043017">
    <property type="entry name" value="WIYLD_dom_sf"/>
</dbReference>
<evidence type="ECO:0000259" key="2">
    <source>
        <dbReference type="Pfam" id="PF10440"/>
    </source>
</evidence>
<dbReference type="EMBL" id="OU466860">
    <property type="protein sequence ID" value="CAH2058127.1"/>
    <property type="molecule type" value="Genomic_DNA"/>
</dbReference>
<keyword evidence="4" id="KW-1185">Reference proteome</keyword>
<feature type="compositionally biased region" description="Acidic residues" evidence="1">
    <location>
        <begin position="193"/>
        <end position="210"/>
    </location>
</feature>
<reference evidence="3 4" key="1">
    <citation type="submission" date="2022-03" db="EMBL/GenBank/DDBJ databases">
        <authorList>
            <person name="Nunn A."/>
            <person name="Chopra R."/>
            <person name="Nunn A."/>
            <person name="Contreras Garrido A."/>
        </authorList>
    </citation>
    <scope>NUCLEOTIDE SEQUENCE [LARGE SCALE GENOMIC DNA]</scope>
</reference>
<feature type="compositionally biased region" description="Basic and acidic residues" evidence="1">
    <location>
        <begin position="92"/>
        <end position="113"/>
    </location>
</feature>
<name>A0AAU9S9E7_THLAR</name>
<proteinExistence type="predicted"/>
<feature type="domain" description="WIYLD" evidence="2">
    <location>
        <begin position="8"/>
        <end position="69"/>
    </location>
</feature>
<feature type="region of interest" description="Disordered" evidence="1">
    <location>
        <begin position="185"/>
        <end position="211"/>
    </location>
</feature>
<evidence type="ECO:0000256" key="1">
    <source>
        <dbReference type="SAM" id="MobiDB-lite"/>
    </source>
</evidence>
<dbReference type="InterPro" id="IPR018848">
    <property type="entry name" value="WIYLD_domain"/>
</dbReference>
<protein>
    <recommendedName>
        <fullName evidence="2">WIYLD domain-containing protein</fullName>
    </recommendedName>
</protein>
<dbReference type="Proteomes" id="UP000836841">
    <property type="component" value="Chromosome 4"/>
</dbReference>
<gene>
    <name evidence="3" type="ORF">TAV2_LOCUS14768</name>
</gene>
<dbReference type="AlphaFoldDB" id="A0AAU9S9E7"/>
<feature type="compositionally biased region" description="Basic and acidic residues" evidence="1">
    <location>
        <begin position="71"/>
        <end position="80"/>
    </location>
</feature>
<dbReference type="Gene3D" id="1.10.8.850">
    <property type="entry name" value="Histone-lysine N methyltransferase , C-terminal domain-like"/>
    <property type="match status" value="1"/>
</dbReference>
<organism evidence="3 4">
    <name type="scientific">Thlaspi arvense</name>
    <name type="common">Field penny-cress</name>
    <dbReference type="NCBI Taxonomy" id="13288"/>
    <lineage>
        <taxon>Eukaryota</taxon>
        <taxon>Viridiplantae</taxon>
        <taxon>Streptophyta</taxon>
        <taxon>Embryophyta</taxon>
        <taxon>Tracheophyta</taxon>
        <taxon>Spermatophyta</taxon>
        <taxon>Magnoliopsida</taxon>
        <taxon>eudicotyledons</taxon>
        <taxon>Gunneridae</taxon>
        <taxon>Pentapetalae</taxon>
        <taxon>rosids</taxon>
        <taxon>malvids</taxon>
        <taxon>Brassicales</taxon>
        <taxon>Brassicaceae</taxon>
        <taxon>Thlaspideae</taxon>
        <taxon>Thlaspi</taxon>
    </lineage>
</organism>
<feature type="region of interest" description="Disordered" evidence="1">
    <location>
        <begin position="71"/>
        <end position="115"/>
    </location>
</feature>
<sequence>MAPRGRRKKAGLMREDAARDAMRGFGFEERLIKVCIKEMLEVYGEEGWCLIEEYSYQVLLDKCLEKQEELTKKPEEKQKQEMALVQNEEMAEEQHEQTAQGEEKEQQVEDRRTHVGSNSTSLVVCGAETGAQADALSITSKAVITDSSPAAIESGEASMDYASPTVIQSGDASGYYAQHSVGGSRTSQCGWLSEEEDETDTNEGSDCDDGEIVHLTPEPLCEELEELLREVRGGKKRKRPTRWDK</sequence>
<evidence type="ECO:0000313" key="4">
    <source>
        <dbReference type="Proteomes" id="UP000836841"/>
    </source>
</evidence>